<dbReference type="EMBL" id="NDWU01000002">
    <property type="protein sequence ID" value="PUA34239.1"/>
    <property type="molecule type" value="Genomic_DNA"/>
</dbReference>
<evidence type="ECO:0000313" key="2">
    <source>
        <dbReference type="Proteomes" id="UP000244066"/>
    </source>
</evidence>
<comment type="caution">
    <text evidence="1">The sequence shown here is derived from an EMBL/GenBank/DDBJ whole genome shotgun (WGS) entry which is preliminary data.</text>
</comment>
<accession>A0A2R7YAA3</accession>
<proteinExistence type="predicted"/>
<sequence>MVNECVKRYGTTRALSRLINELLQEGLGSRAELLELIYSEKIVSVSQKELEEFRGRLSKRLEERW</sequence>
<dbReference type="AlphaFoldDB" id="A0A2R7YAA3"/>
<protein>
    <submittedName>
        <fullName evidence="1">Uncharacterized protein</fullName>
    </submittedName>
</protein>
<organism evidence="1 2">
    <name type="scientific">Candidatus Terraquivivens tikiterensis</name>
    <dbReference type="NCBI Taxonomy" id="1980982"/>
    <lineage>
        <taxon>Archaea</taxon>
        <taxon>Nitrososphaerota</taxon>
        <taxon>Candidatus Wolframiiraptoraceae</taxon>
        <taxon>Candidatus Terraquivivens</taxon>
    </lineage>
</organism>
<dbReference type="Proteomes" id="UP000244066">
    <property type="component" value="Unassembled WGS sequence"/>
</dbReference>
<gene>
    <name evidence="1" type="ORF">B9J98_01225</name>
</gene>
<reference evidence="1 2" key="1">
    <citation type="submission" date="2017-04" db="EMBL/GenBank/DDBJ databases">
        <title>Draft Aigarchaeota genome from a New Zealand hot spring.</title>
        <authorList>
            <person name="Reysenbach A.-L."/>
            <person name="Donaho J.A."/>
            <person name="Gerhart J."/>
            <person name="Kelley J.F."/>
            <person name="Kouba K."/>
            <person name="Podar M."/>
            <person name="Stott M."/>
        </authorList>
    </citation>
    <scope>NUCLEOTIDE SEQUENCE [LARGE SCALE GENOMIC DNA]</scope>
    <source>
        <strain evidence="1">NZ13_MG1</strain>
    </source>
</reference>
<name>A0A2R7YAA3_9ARCH</name>
<evidence type="ECO:0000313" key="1">
    <source>
        <dbReference type="EMBL" id="PUA34239.1"/>
    </source>
</evidence>